<protein>
    <submittedName>
        <fullName evidence="2">Sulfatase domain protein</fullName>
    </submittedName>
</protein>
<dbReference type="EMBL" id="JAOB01000042">
    <property type="protein sequence ID" value="EUA42377.1"/>
    <property type="molecule type" value="Genomic_DNA"/>
</dbReference>
<comment type="caution">
    <text evidence="2">The sequence shown here is derived from an EMBL/GenBank/DDBJ whole genome shotgun (WGS) entry which is preliminary data.</text>
</comment>
<evidence type="ECO:0000313" key="2">
    <source>
        <dbReference type="EMBL" id="EUA42377.1"/>
    </source>
</evidence>
<evidence type="ECO:0000256" key="1">
    <source>
        <dbReference type="SAM" id="MobiDB-lite"/>
    </source>
</evidence>
<reference evidence="2" key="1">
    <citation type="submission" date="2014-01" db="EMBL/GenBank/DDBJ databases">
        <authorList>
            <person name="Brown-Elliot B."/>
            <person name="Wallace R."/>
            <person name="Lenaerts A."/>
            <person name="Ordway D."/>
            <person name="DeGroote M.A."/>
            <person name="Parker T."/>
            <person name="Sizemore C."/>
            <person name="Tallon L.J."/>
            <person name="Sadzewicz L.K."/>
            <person name="Sengamalay N."/>
            <person name="Fraser C.M."/>
            <person name="Hine E."/>
            <person name="Shefchek K.A."/>
            <person name="Das S.P."/>
            <person name="Tettelin H."/>
        </authorList>
    </citation>
    <scope>NUCLEOTIDE SEQUENCE [LARGE SCALE GENOMIC DNA]</scope>
    <source>
        <strain evidence="2">4042</strain>
    </source>
</reference>
<sequence length="197" mass="20977">MRTHDAKLATYSYWKPGGMDVDTSRPIEREFYDYSTRLGAQEVDNQADRNPKEAGLQELLDHKVLAEVRAPLPAFLDDAQQQGLADMRRLVARRGADRSCIVPRRVDVYLTARSRPASATDPVDASAATAGPPRRRRRRDLTAATTVPPPPVGPPGMLPPPPAGHRPGGTTRYCAATGAGSSAACGPPAAAVSMAPG</sequence>
<feature type="region of interest" description="Disordered" evidence="1">
    <location>
        <begin position="113"/>
        <end position="197"/>
    </location>
</feature>
<feature type="compositionally biased region" description="Pro residues" evidence="1">
    <location>
        <begin position="147"/>
        <end position="164"/>
    </location>
</feature>
<proteinExistence type="predicted"/>
<dbReference type="AlphaFoldDB" id="X8BE34"/>
<accession>X8BE34</accession>
<feature type="compositionally biased region" description="Low complexity" evidence="1">
    <location>
        <begin position="174"/>
        <end position="191"/>
    </location>
</feature>
<name>X8BE34_MYCXE</name>
<dbReference type="PATRIC" id="fig|1299334.3.peg.4398"/>
<gene>
    <name evidence="2" type="ORF">I553_6237</name>
</gene>
<organism evidence="2">
    <name type="scientific">Mycobacterium xenopi 4042</name>
    <dbReference type="NCBI Taxonomy" id="1299334"/>
    <lineage>
        <taxon>Bacteria</taxon>
        <taxon>Bacillati</taxon>
        <taxon>Actinomycetota</taxon>
        <taxon>Actinomycetes</taxon>
        <taxon>Mycobacteriales</taxon>
        <taxon>Mycobacteriaceae</taxon>
        <taxon>Mycobacterium</taxon>
    </lineage>
</organism>